<evidence type="ECO:0000259" key="2">
    <source>
        <dbReference type="Pfam" id="PF12695"/>
    </source>
</evidence>
<gene>
    <name evidence="3" type="ORF">Maes01_02012</name>
</gene>
<dbReference type="Gene3D" id="3.40.50.1820">
    <property type="entry name" value="alpha/beta hydrolase"/>
    <property type="match status" value="1"/>
</dbReference>
<reference evidence="3 4" key="1">
    <citation type="submission" date="2024-02" db="EMBL/GenBank/DDBJ databases">
        <title>Microbulbifer aestuariivivens NBRC 112533.</title>
        <authorList>
            <person name="Ichikawa N."/>
            <person name="Katano-Makiyama Y."/>
            <person name="Hidaka K."/>
        </authorList>
    </citation>
    <scope>NUCLEOTIDE SEQUENCE [LARGE SCALE GENOMIC DNA]</scope>
    <source>
        <strain evidence="3 4">NBRC 112533</strain>
    </source>
</reference>
<feature type="chain" id="PRO_5046890959" description="Alpha/beta hydrolase fold-5 domain-containing protein" evidence="1">
    <location>
        <begin position="26"/>
        <end position="251"/>
    </location>
</feature>
<dbReference type="Pfam" id="PF12695">
    <property type="entry name" value="Abhydrolase_5"/>
    <property type="match status" value="1"/>
</dbReference>
<accession>A0ABP9WQF0</accession>
<dbReference type="EMBL" id="BAABRT010000015">
    <property type="protein sequence ID" value="GAA5525442.1"/>
    <property type="molecule type" value="Genomic_DNA"/>
</dbReference>
<feature type="domain" description="Alpha/beta hydrolase fold-5" evidence="2">
    <location>
        <begin position="68"/>
        <end position="238"/>
    </location>
</feature>
<dbReference type="SUPFAM" id="SSF53474">
    <property type="entry name" value="alpha/beta-Hydrolases"/>
    <property type="match status" value="1"/>
</dbReference>
<evidence type="ECO:0000256" key="1">
    <source>
        <dbReference type="SAM" id="SignalP"/>
    </source>
</evidence>
<organism evidence="3 4">
    <name type="scientific">Microbulbifer aestuariivivens</name>
    <dbReference type="NCBI Taxonomy" id="1908308"/>
    <lineage>
        <taxon>Bacteria</taxon>
        <taxon>Pseudomonadati</taxon>
        <taxon>Pseudomonadota</taxon>
        <taxon>Gammaproteobacteria</taxon>
        <taxon>Cellvibrionales</taxon>
        <taxon>Microbulbiferaceae</taxon>
        <taxon>Microbulbifer</taxon>
    </lineage>
</organism>
<proteinExistence type="predicted"/>
<keyword evidence="1" id="KW-0732">Signal</keyword>
<protein>
    <recommendedName>
        <fullName evidence="2">Alpha/beta hydrolase fold-5 domain-containing protein</fullName>
    </recommendedName>
</protein>
<dbReference type="InterPro" id="IPR029058">
    <property type="entry name" value="AB_hydrolase_fold"/>
</dbReference>
<dbReference type="InterPro" id="IPR029059">
    <property type="entry name" value="AB_hydrolase_5"/>
</dbReference>
<keyword evidence="4" id="KW-1185">Reference proteome</keyword>
<comment type="caution">
    <text evidence="3">The sequence shown here is derived from an EMBL/GenBank/DDBJ whole genome shotgun (WGS) entry which is preliminary data.</text>
</comment>
<sequence length="251" mass="27603">MRFNNTLKAVGFFLAIVSFNTPALADAQAEVDAAMTSSDTVKVIQKRSWTGVSHFFGFKPKNPVSTRGLIIYPGAFVDPRAYAPIARHFADQGYYAAVVTPPFNFGFLGVQYATYVKRKWDESKVTEWVIGGHSLGGVVAADYVSANRAAKDRVHSLFLLASYTSPLTNLSNLNKPVTTIFGTADGLTSLGDIEDSKKKLPAHTKFVRIEGGNHTQFYYSDSLQNNDKPAQISREQQQAIIEQEIGLLLTM</sequence>
<evidence type="ECO:0000313" key="3">
    <source>
        <dbReference type="EMBL" id="GAA5525442.1"/>
    </source>
</evidence>
<dbReference type="Proteomes" id="UP001408594">
    <property type="component" value="Unassembled WGS sequence"/>
</dbReference>
<evidence type="ECO:0000313" key="4">
    <source>
        <dbReference type="Proteomes" id="UP001408594"/>
    </source>
</evidence>
<dbReference type="RefSeq" id="WP_345551140.1">
    <property type="nucleotide sequence ID" value="NZ_BAABRT010000015.1"/>
</dbReference>
<feature type="signal peptide" evidence="1">
    <location>
        <begin position="1"/>
        <end position="25"/>
    </location>
</feature>
<name>A0ABP9WQF0_9GAMM</name>